<dbReference type="OrthoDB" id="1743176at2759"/>
<organism evidence="1 2">
    <name type="scientific">Nyssa sinensis</name>
    <dbReference type="NCBI Taxonomy" id="561372"/>
    <lineage>
        <taxon>Eukaryota</taxon>
        <taxon>Viridiplantae</taxon>
        <taxon>Streptophyta</taxon>
        <taxon>Embryophyta</taxon>
        <taxon>Tracheophyta</taxon>
        <taxon>Spermatophyta</taxon>
        <taxon>Magnoliopsida</taxon>
        <taxon>eudicotyledons</taxon>
        <taxon>Gunneridae</taxon>
        <taxon>Pentapetalae</taxon>
        <taxon>asterids</taxon>
        <taxon>Cornales</taxon>
        <taxon>Nyssaceae</taxon>
        <taxon>Nyssa</taxon>
    </lineage>
</organism>
<name>A0A5J5BNK6_9ASTE</name>
<evidence type="ECO:0000313" key="2">
    <source>
        <dbReference type="Proteomes" id="UP000325577"/>
    </source>
</evidence>
<gene>
    <name evidence="1" type="ORF">F0562_021223</name>
</gene>
<dbReference type="Proteomes" id="UP000325577">
    <property type="component" value="Linkage Group LG11"/>
</dbReference>
<sequence>MARKMRTEVTEKKNADRDEKVKALKAGSFLSVGVPLPSLTPPGTVVDVAKATVATSVPTTKEDWEVLVSHSRSLMMSSMCVFKNMSTAVLPSLFWRTKKFGGTEFLTNCIEANYILDVKPTTSFLGKSLQISLCWYRDVRTARKMSTEVTEKKSADRDEKVEGVEGWLVLERWCPFASFDAARHSGLRGEGNGCNECRDNQGGLGGVG</sequence>
<evidence type="ECO:0000313" key="1">
    <source>
        <dbReference type="EMBL" id="KAA8543282.1"/>
    </source>
</evidence>
<keyword evidence="2" id="KW-1185">Reference proteome</keyword>
<reference evidence="1 2" key="1">
    <citation type="submission" date="2019-09" db="EMBL/GenBank/DDBJ databases">
        <title>A chromosome-level genome assembly of the Chinese tupelo Nyssa sinensis.</title>
        <authorList>
            <person name="Yang X."/>
            <person name="Kang M."/>
            <person name="Yang Y."/>
            <person name="Xiong H."/>
            <person name="Wang M."/>
            <person name="Zhang Z."/>
            <person name="Wang Z."/>
            <person name="Wu H."/>
            <person name="Ma T."/>
            <person name="Liu J."/>
            <person name="Xi Z."/>
        </authorList>
    </citation>
    <scope>NUCLEOTIDE SEQUENCE [LARGE SCALE GENOMIC DNA]</scope>
    <source>
        <strain evidence="1">J267</strain>
        <tissue evidence="1">Leaf</tissue>
    </source>
</reference>
<accession>A0A5J5BNK6</accession>
<dbReference type="AlphaFoldDB" id="A0A5J5BNK6"/>
<proteinExistence type="predicted"/>
<protein>
    <submittedName>
        <fullName evidence="1">Uncharacterized protein</fullName>
    </submittedName>
</protein>
<dbReference type="EMBL" id="CM018034">
    <property type="protein sequence ID" value="KAA8543282.1"/>
    <property type="molecule type" value="Genomic_DNA"/>
</dbReference>